<reference evidence="2" key="1">
    <citation type="submission" date="2019-08" db="EMBL/GenBank/DDBJ databases">
        <title>Limnoglobus roseus gen. nov., sp. nov., a novel freshwater planctomycete with a giant genome from the family Gemmataceae.</title>
        <authorList>
            <person name="Kulichevskaya I.S."/>
            <person name="Naumoff D.G."/>
            <person name="Miroshnikov K."/>
            <person name="Ivanova A."/>
            <person name="Philippov D.A."/>
            <person name="Hakobyan A."/>
            <person name="Rijpstra I.C."/>
            <person name="Sinninghe Damste J.S."/>
            <person name="Liesack W."/>
            <person name="Dedysh S.N."/>
        </authorList>
    </citation>
    <scope>NUCLEOTIDE SEQUENCE [LARGE SCALE GENOMIC DNA]</scope>
    <source>
        <strain evidence="2">PX52</strain>
    </source>
</reference>
<organism evidence="1 2">
    <name type="scientific">Limnoglobus roseus</name>
    <dbReference type="NCBI Taxonomy" id="2598579"/>
    <lineage>
        <taxon>Bacteria</taxon>
        <taxon>Pseudomonadati</taxon>
        <taxon>Planctomycetota</taxon>
        <taxon>Planctomycetia</taxon>
        <taxon>Gemmatales</taxon>
        <taxon>Gemmataceae</taxon>
        <taxon>Limnoglobus</taxon>
    </lineage>
</organism>
<protein>
    <recommendedName>
        <fullName evidence="3">SMI1/KNR4 family protein</fullName>
    </recommendedName>
</protein>
<keyword evidence="2" id="KW-1185">Reference proteome</keyword>
<proteinExistence type="predicted"/>
<dbReference type="KEGG" id="lrs:PX52LOC_04143"/>
<dbReference type="EMBL" id="CP042425">
    <property type="protein sequence ID" value="QEL17161.1"/>
    <property type="molecule type" value="Genomic_DNA"/>
</dbReference>
<gene>
    <name evidence="1" type="ORF">PX52LOC_04143</name>
</gene>
<evidence type="ECO:0008006" key="3">
    <source>
        <dbReference type="Google" id="ProtNLM"/>
    </source>
</evidence>
<evidence type="ECO:0000313" key="2">
    <source>
        <dbReference type="Proteomes" id="UP000324974"/>
    </source>
</evidence>
<dbReference type="AlphaFoldDB" id="A0A5C1ACY7"/>
<evidence type="ECO:0000313" key="1">
    <source>
        <dbReference type="EMBL" id="QEL17161.1"/>
    </source>
</evidence>
<accession>A0A5C1ACY7</accession>
<sequence length="203" mass="22850">MRRRLQGASMTEAEWAAATEPGVMLAFLRDRTTYRKLRMFAVASYYLDPNLLDEANRYRVEVAARYADGLATESELQANWSFGSRGRWTLPELPFHWALMVSGCFVGNEESCDRVEDAALSHILRDIIGNPFRSVVFDPSWHTDTARSLAEAAYEDRAWDRLPILADALEDAGCEDEAVLNHLRGPGPHCRGCWVVDLVLGKS</sequence>
<dbReference type="Proteomes" id="UP000324974">
    <property type="component" value="Chromosome"/>
</dbReference>
<name>A0A5C1ACY7_9BACT</name>